<gene>
    <name evidence="1" type="ORF">J2I48_07245</name>
</gene>
<name>A0A939G3Z5_9BACT</name>
<dbReference type="Proteomes" id="UP000664795">
    <property type="component" value="Unassembled WGS sequence"/>
</dbReference>
<keyword evidence="2" id="KW-1185">Reference proteome</keyword>
<evidence type="ECO:0000313" key="1">
    <source>
        <dbReference type="EMBL" id="MBO0930778.1"/>
    </source>
</evidence>
<dbReference type="Gene3D" id="2.20.110.10">
    <property type="entry name" value="Histone H3 K4-specific methyltransferase SET7/9 N-terminal domain"/>
    <property type="match status" value="2"/>
</dbReference>
<dbReference type="AlphaFoldDB" id="A0A939G3Z5"/>
<evidence type="ECO:0000313" key="2">
    <source>
        <dbReference type="Proteomes" id="UP000664795"/>
    </source>
</evidence>
<reference evidence="1 2" key="1">
    <citation type="submission" date="2021-03" db="EMBL/GenBank/DDBJ databases">
        <title>Fibrella sp. HMF5036 genome sequencing and assembly.</title>
        <authorList>
            <person name="Kang H."/>
            <person name="Kim H."/>
            <person name="Bae S."/>
            <person name="Joh K."/>
        </authorList>
    </citation>
    <scope>NUCLEOTIDE SEQUENCE [LARGE SCALE GENOMIC DNA]</scope>
    <source>
        <strain evidence="1 2">HMF5036</strain>
    </source>
</reference>
<proteinExistence type="predicted"/>
<accession>A0A939G3Z5</accession>
<dbReference type="EMBL" id="JAFMYU010000004">
    <property type="protein sequence ID" value="MBO0930778.1"/>
    <property type="molecule type" value="Genomic_DNA"/>
</dbReference>
<dbReference type="PANTHER" id="PTHR33706:SF1">
    <property type="entry name" value="TPR REPEAT PROTEIN"/>
    <property type="match status" value="1"/>
</dbReference>
<sequence length="259" mass="30299">MMSDMLGSSIPDLGLKIKSFVKKSDKRGKKKESKTDYKGLSMIKQYTKIGSGDRAIVEEFHVLKTWQDPSPYVREVWSYSAKEGRIKPMPKDMSGVYLLHGPYKRYQNGELMEEGYYFAGTRDGRWEKYDAKFMLIDKTHYHRGFPADSRIVYYDSTHTKIKEVFPYVYGKLTGTYVAFHPNGQIAEEGKYDNGVKVGRWTEWYPIKTNRFRKRVTQYAADRWDEAAEPIVLSEWDERGKKTFDRPKEKAEATEEEEGQ</sequence>
<evidence type="ECO:0008006" key="3">
    <source>
        <dbReference type="Google" id="ProtNLM"/>
    </source>
</evidence>
<dbReference type="PANTHER" id="PTHR33706">
    <property type="entry name" value="MORN VARIANT REPEAT PROTEIN"/>
    <property type="match status" value="1"/>
</dbReference>
<protein>
    <recommendedName>
        <fullName evidence="3">MORN repeat-containing protein</fullName>
    </recommendedName>
</protein>
<dbReference type="SUPFAM" id="SSF82185">
    <property type="entry name" value="Histone H3 K4-specific methyltransferase SET7/9 N-terminal domain"/>
    <property type="match status" value="1"/>
</dbReference>
<organism evidence="1 2">
    <name type="scientific">Fibrella aquatilis</name>
    <dbReference type="NCBI Taxonomy" id="2817059"/>
    <lineage>
        <taxon>Bacteria</taxon>
        <taxon>Pseudomonadati</taxon>
        <taxon>Bacteroidota</taxon>
        <taxon>Cytophagia</taxon>
        <taxon>Cytophagales</taxon>
        <taxon>Spirosomataceae</taxon>
        <taxon>Fibrella</taxon>
    </lineage>
</organism>
<comment type="caution">
    <text evidence="1">The sequence shown here is derived from an EMBL/GenBank/DDBJ whole genome shotgun (WGS) entry which is preliminary data.</text>
</comment>